<dbReference type="EC" id="3.1.2.-" evidence="2"/>
<dbReference type="GO" id="GO:0016787">
    <property type="term" value="F:hydrolase activity"/>
    <property type="evidence" value="ECO:0007669"/>
    <property type="project" value="UniProtKB-KW"/>
</dbReference>
<feature type="domain" description="Acyl-CoA thioesterase-like N-terminal HotDog" evidence="1">
    <location>
        <begin position="41"/>
        <end position="120"/>
    </location>
</feature>
<dbReference type="Proteomes" id="UP001361239">
    <property type="component" value="Unassembled WGS sequence"/>
</dbReference>
<evidence type="ECO:0000313" key="3">
    <source>
        <dbReference type="Proteomes" id="UP001361239"/>
    </source>
</evidence>
<dbReference type="Gene3D" id="3.10.129.10">
    <property type="entry name" value="Hotdog Thioesterase"/>
    <property type="match status" value="1"/>
</dbReference>
<accession>A0ABU8RZT0</accession>
<evidence type="ECO:0000259" key="1">
    <source>
        <dbReference type="Pfam" id="PF13622"/>
    </source>
</evidence>
<sequence length="131" mass="14258">MTTIILPPYALGLGCTIDHMDGDLPVIGCDYGPRVAGRPGFWHGGALSGLLEMAAVTAVRSTLDIEMRRLKPVNVSVQFMRGGVQKRTYAIGRVIREGRRLVNVSAEAWQDDRAKPLARAEMHVMIAAAKT</sequence>
<keyword evidence="2" id="KW-0378">Hydrolase</keyword>
<organism evidence="2 3">
    <name type="scientific">Novosphingobium anseongense</name>
    <dbReference type="NCBI Taxonomy" id="3133436"/>
    <lineage>
        <taxon>Bacteria</taxon>
        <taxon>Pseudomonadati</taxon>
        <taxon>Pseudomonadota</taxon>
        <taxon>Alphaproteobacteria</taxon>
        <taxon>Sphingomonadales</taxon>
        <taxon>Sphingomonadaceae</taxon>
        <taxon>Novosphingobium</taxon>
    </lineage>
</organism>
<dbReference type="RefSeq" id="WP_339588541.1">
    <property type="nucleotide sequence ID" value="NZ_JBBHJZ010000004.1"/>
</dbReference>
<dbReference type="InterPro" id="IPR029069">
    <property type="entry name" value="HotDog_dom_sf"/>
</dbReference>
<protein>
    <submittedName>
        <fullName evidence="2">PaaI family thioesterase</fullName>
        <ecNumber evidence="2">3.1.2.-</ecNumber>
    </submittedName>
</protein>
<dbReference type="InterPro" id="IPR049449">
    <property type="entry name" value="TesB_ACOT8-like_N"/>
</dbReference>
<keyword evidence="3" id="KW-1185">Reference proteome</keyword>
<dbReference type="SUPFAM" id="SSF54637">
    <property type="entry name" value="Thioesterase/thiol ester dehydrase-isomerase"/>
    <property type="match status" value="1"/>
</dbReference>
<gene>
    <name evidence="2" type="ORF">WG901_18250</name>
</gene>
<proteinExistence type="predicted"/>
<comment type="caution">
    <text evidence="2">The sequence shown here is derived from an EMBL/GenBank/DDBJ whole genome shotgun (WGS) entry which is preliminary data.</text>
</comment>
<reference evidence="2 3" key="1">
    <citation type="submission" date="2024-03" db="EMBL/GenBank/DDBJ databases">
        <authorList>
            <person name="Jo J.-H."/>
        </authorList>
    </citation>
    <scope>NUCLEOTIDE SEQUENCE [LARGE SCALE GENOMIC DNA]</scope>
    <source>
        <strain evidence="2 3">PS1R-30</strain>
    </source>
</reference>
<name>A0ABU8RZT0_9SPHN</name>
<dbReference type="EMBL" id="JBBHJZ010000004">
    <property type="protein sequence ID" value="MEJ5978600.1"/>
    <property type="molecule type" value="Genomic_DNA"/>
</dbReference>
<dbReference type="CDD" id="cd03443">
    <property type="entry name" value="PaaI_thioesterase"/>
    <property type="match status" value="1"/>
</dbReference>
<evidence type="ECO:0000313" key="2">
    <source>
        <dbReference type="EMBL" id="MEJ5978600.1"/>
    </source>
</evidence>
<dbReference type="Pfam" id="PF13622">
    <property type="entry name" value="4HBT_3"/>
    <property type="match status" value="1"/>
</dbReference>